<dbReference type="EMBL" id="CAGS01000201">
    <property type="protein sequence ID" value="CCF83888.1"/>
    <property type="molecule type" value="Genomic_DNA"/>
</dbReference>
<evidence type="ECO:0000313" key="3">
    <source>
        <dbReference type="Proteomes" id="UP000004221"/>
    </source>
</evidence>
<feature type="region of interest" description="Disordered" evidence="1">
    <location>
        <begin position="40"/>
        <end position="74"/>
    </location>
</feature>
<organism evidence="2 3">
    <name type="scientific">Nitrolancea hollandica Lb</name>
    <dbReference type="NCBI Taxonomy" id="1129897"/>
    <lineage>
        <taxon>Bacteria</taxon>
        <taxon>Pseudomonadati</taxon>
        <taxon>Thermomicrobiota</taxon>
        <taxon>Thermomicrobia</taxon>
        <taxon>Sphaerobacterales</taxon>
        <taxon>Sphaerobacterineae</taxon>
        <taxon>Sphaerobacteraceae</taxon>
        <taxon>Nitrolancea</taxon>
    </lineage>
</organism>
<proteinExistence type="predicted"/>
<accession>I4EGS6</accession>
<protein>
    <submittedName>
        <fullName evidence="2">Uncharacterized protein</fullName>
    </submittedName>
</protein>
<gene>
    <name evidence="2" type="ORF">NITHO_280031</name>
</gene>
<dbReference type="Proteomes" id="UP000004221">
    <property type="component" value="Unassembled WGS sequence"/>
</dbReference>
<evidence type="ECO:0000256" key="1">
    <source>
        <dbReference type="SAM" id="MobiDB-lite"/>
    </source>
</evidence>
<evidence type="ECO:0000313" key="2">
    <source>
        <dbReference type="EMBL" id="CCF83888.1"/>
    </source>
</evidence>
<comment type="caution">
    <text evidence="2">The sequence shown here is derived from an EMBL/GenBank/DDBJ whole genome shotgun (WGS) entry which is preliminary data.</text>
</comment>
<sequence>MRGVHDLHEPCPRCSRRDLLRAGLGFSAAAIAAGVPAGTLAADGAPATSQLPKPIPQLDPRGHHNVPPAPYSEPSEIFNFKGRVATAVLSGTGRDHAGKPLKFGGPGTDVRFMQGEFVTEGGARQRGTLTHL</sequence>
<dbReference type="AlphaFoldDB" id="I4EGS6"/>
<dbReference type="InterPro" id="IPR006311">
    <property type="entry name" value="TAT_signal"/>
</dbReference>
<dbReference type="PROSITE" id="PS51318">
    <property type="entry name" value="TAT"/>
    <property type="match status" value="1"/>
</dbReference>
<keyword evidence="3" id="KW-1185">Reference proteome</keyword>
<name>I4EGS6_9BACT</name>
<reference evidence="2 3" key="1">
    <citation type="journal article" date="2012" name="ISME J.">
        <title>Nitrification expanded: discovery, physiology and genomics of a nitrite-oxidizing bacterium from the phylum Chloroflexi.</title>
        <authorList>
            <person name="Sorokin D.Y."/>
            <person name="Lucker S."/>
            <person name="Vejmelkova D."/>
            <person name="Kostrikina N.A."/>
            <person name="Kleerebezem R."/>
            <person name="Rijpstra W.I."/>
            <person name="Damste J.S."/>
            <person name="Le Paslier D."/>
            <person name="Muyzer G."/>
            <person name="Wagner M."/>
            <person name="van Loosdrecht M.C."/>
            <person name="Daims H."/>
        </authorList>
    </citation>
    <scope>NUCLEOTIDE SEQUENCE [LARGE SCALE GENOMIC DNA]</scope>
    <source>
        <strain evidence="3">none</strain>
    </source>
</reference>
<dbReference type="RefSeq" id="WP_008477581.1">
    <property type="nucleotide sequence ID" value="NZ_CAGS01000201.1"/>
</dbReference>